<feature type="compositionally biased region" description="Low complexity" evidence="4">
    <location>
        <begin position="368"/>
        <end position="378"/>
    </location>
</feature>
<accession>A0A9P3PH24</accession>
<keyword evidence="7" id="KW-1185">Reference proteome</keyword>
<dbReference type="Pfam" id="PF08596">
    <property type="entry name" value="Lgl_C"/>
    <property type="match status" value="1"/>
</dbReference>
<protein>
    <submittedName>
        <fullName evidence="6">Lethal giant larvae(Lgl) like, C-terminal</fullName>
    </submittedName>
</protein>
<proteinExistence type="inferred from homology"/>
<dbReference type="OrthoDB" id="19944at2759"/>
<dbReference type="Gene3D" id="1.20.5.110">
    <property type="match status" value="1"/>
</dbReference>
<evidence type="ECO:0000256" key="2">
    <source>
        <dbReference type="ARBA" id="ARBA00022483"/>
    </source>
</evidence>
<evidence type="ECO:0000313" key="6">
    <source>
        <dbReference type="EMBL" id="GLB35825.1"/>
    </source>
</evidence>
<dbReference type="InterPro" id="IPR015943">
    <property type="entry name" value="WD40/YVTN_repeat-like_dom_sf"/>
</dbReference>
<name>A0A9P3PH24_LYOSH</name>
<evidence type="ECO:0000313" key="7">
    <source>
        <dbReference type="Proteomes" id="UP001063166"/>
    </source>
</evidence>
<dbReference type="GO" id="GO:0005886">
    <property type="term" value="C:plasma membrane"/>
    <property type="evidence" value="ECO:0007669"/>
    <property type="project" value="TreeGrafter"/>
</dbReference>
<comment type="caution">
    <text evidence="6">The sequence shown here is derived from an EMBL/GenBank/DDBJ whole genome shotgun (WGS) entry which is preliminary data.</text>
</comment>
<dbReference type="GO" id="GO:0019905">
    <property type="term" value="F:syntaxin binding"/>
    <property type="evidence" value="ECO:0007669"/>
    <property type="project" value="TreeGrafter"/>
</dbReference>
<dbReference type="GO" id="GO:0006887">
    <property type="term" value="P:exocytosis"/>
    <property type="evidence" value="ECO:0007669"/>
    <property type="project" value="UniProtKB-KW"/>
</dbReference>
<dbReference type="PANTHER" id="PTHR10241:SF25">
    <property type="entry name" value="TOMOSYN, ISOFORM C"/>
    <property type="match status" value="1"/>
</dbReference>
<sequence length="1082" mass="117041">MFHRHNDAVYMDLSLDLRDHDDWQAGVLRTMDYPLNITALAVEPISGLLAIGTAGGVAYVFGGPGVETKLTLPDTVGVRFLHFAQSTFQLVCLDDGNMLHIWNLATYGRPRLVKSVRFDQTNSLTLSPCHSHAFLGLNSGEIKTYDLTCLRKSPYTMPNMWTLHQDKLLARGAPCTPSVESRRAVETVIHPRDLNRLFVAYGGGVVLTDLTERITSHVYELVLPPGAPGGFGYGSRELLTHRRPDVTALAVHPAGHFFVVGHSDGSLSFWAVEDEEKPLLVRTLDDLDVNVVDSARLDEHISKVKSGESMAPSQREPIFKLAWSGFSNSSDPRGGKTTLAILGGLNAGEAAGLTVIQLPAFNPPEPPASAAASPQQPSLHPDMRQAMRDSLDPAESYFYFTRGVVQDFLLVPQKSPHFAGTFDPMGILLLTEAEADTRTLEAYQYPPPEFALTDAKGAASASKSEAHKDALESLADDLADALHSLQSNDEPQRLILPAALSNGSSGLLNGRLLKLERETGQAWSEETKMNDIKLAKFQPHRILITQHRDQTVNFHDISAQLLIGIPPTPIQHSFPSLLPDLKIDLQPVLMDAVVAERTSPTLIDHARIDSVYFATEALEATVVLQSGEVIIYRLSGPRPATARRDSSDPELILLGHVPSRRGFSPYFLFGPGRGHSEACAISDLGFLAVAYHNALYVVNMRGPEVMLRHVDEKPAKGKHVAGLIPGHAESDPVTSLVWTISRLAKDPEARVRLVAMRASGHYQVYTLTQTGSSTQRWACEKPITVDGGVPHPLPRCAFVIDSKTGVGLPASPSRLAAADGPQTPSILVMVGAKGARCFANVNGERIGKVEWGSKVGIIQGVQIVEKLGSHVLVVTTNRNDALVYSLPHLEHLLTLKLPPVSWSSLSLDESGDFIAWTPHPSAGTIHQATYGTLFDIRRAYDLPDIDLACTKPVIPAPPQPVSAGPASMLNLGSWLPFNQSTSGSQIDELLGGPDRPIPVPEQQPRNSEGGPDIAGSVAGVTAAAAATQASLYNRLTSALSERGQVLSELEERFNALEQGSRSMAAQAKRLATEQTAKSWFGL</sequence>
<feature type="region of interest" description="Disordered" evidence="4">
    <location>
        <begin position="362"/>
        <end position="382"/>
    </location>
</feature>
<dbReference type="GO" id="GO:0006893">
    <property type="term" value="P:Golgi to plasma membrane transport"/>
    <property type="evidence" value="ECO:0007669"/>
    <property type="project" value="TreeGrafter"/>
</dbReference>
<dbReference type="AlphaFoldDB" id="A0A9P3PH24"/>
<dbReference type="Gene3D" id="2.130.10.10">
    <property type="entry name" value="YVTN repeat-like/Quinoprotein amine dehydrogenase"/>
    <property type="match status" value="1"/>
</dbReference>
<evidence type="ECO:0000256" key="4">
    <source>
        <dbReference type="SAM" id="MobiDB-lite"/>
    </source>
</evidence>
<dbReference type="InterPro" id="IPR013905">
    <property type="entry name" value="Lgl_C_dom"/>
</dbReference>
<gene>
    <name evidence="6" type="primary">SRO7</name>
    <name evidence="6" type="ORF">LshimejAT787_0301130</name>
</gene>
<dbReference type="GO" id="GO:0005737">
    <property type="term" value="C:cytoplasm"/>
    <property type="evidence" value="ECO:0007669"/>
    <property type="project" value="TreeGrafter"/>
</dbReference>
<feature type="domain" description="Lethal giant larvae (Lgl)-like C-terminal" evidence="5">
    <location>
        <begin position="606"/>
        <end position="996"/>
    </location>
</feature>
<feature type="repeat" description="WD" evidence="3">
    <location>
        <begin position="239"/>
        <end position="280"/>
    </location>
</feature>
<dbReference type="PROSITE" id="PS50082">
    <property type="entry name" value="WD_REPEATS_2"/>
    <property type="match status" value="1"/>
</dbReference>
<dbReference type="InterPro" id="IPR001680">
    <property type="entry name" value="WD40_rpt"/>
</dbReference>
<keyword evidence="2" id="KW-0268">Exocytosis</keyword>
<feature type="region of interest" description="Disordered" evidence="4">
    <location>
        <begin position="985"/>
        <end position="1015"/>
    </location>
</feature>
<dbReference type="InterPro" id="IPR036322">
    <property type="entry name" value="WD40_repeat_dom_sf"/>
</dbReference>
<organism evidence="6 7">
    <name type="scientific">Lyophyllum shimeji</name>
    <name type="common">Hon-shimeji</name>
    <name type="synonym">Tricholoma shimeji</name>
    <dbReference type="NCBI Taxonomy" id="47721"/>
    <lineage>
        <taxon>Eukaryota</taxon>
        <taxon>Fungi</taxon>
        <taxon>Dikarya</taxon>
        <taxon>Basidiomycota</taxon>
        <taxon>Agaricomycotina</taxon>
        <taxon>Agaricomycetes</taxon>
        <taxon>Agaricomycetidae</taxon>
        <taxon>Agaricales</taxon>
        <taxon>Tricholomatineae</taxon>
        <taxon>Lyophyllaceae</taxon>
        <taxon>Lyophyllum</taxon>
    </lineage>
</organism>
<dbReference type="GO" id="GO:0045159">
    <property type="term" value="F:myosin II binding"/>
    <property type="evidence" value="ECO:0007669"/>
    <property type="project" value="TreeGrafter"/>
</dbReference>
<dbReference type="CDD" id="cd15873">
    <property type="entry name" value="R-SNARE_STXBP5_6"/>
    <property type="match status" value="1"/>
</dbReference>
<dbReference type="Proteomes" id="UP001063166">
    <property type="component" value="Unassembled WGS sequence"/>
</dbReference>
<evidence type="ECO:0000256" key="3">
    <source>
        <dbReference type="PROSITE-ProRule" id="PRU00221"/>
    </source>
</evidence>
<keyword evidence="3" id="KW-0853">WD repeat</keyword>
<evidence type="ECO:0000259" key="5">
    <source>
        <dbReference type="Pfam" id="PF08596"/>
    </source>
</evidence>
<evidence type="ECO:0000256" key="1">
    <source>
        <dbReference type="ARBA" id="ARBA00008070"/>
    </source>
</evidence>
<dbReference type="SUPFAM" id="SSF50978">
    <property type="entry name" value="WD40 repeat-like"/>
    <property type="match status" value="1"/>
</dbReference>
<dbReference type="EMBL" id="BRPK01000003">
    <property type="protein sequence ID" value="GLB35825.1"/>
    <property type="molecule type" value="Genomic_DNA"/>
</dbReference>
<comment type="similarity">
    <text evidence="1">Belongs to the WD repeat L(2)GL family.</text>
</comment>
<dbReference type="GO" id="GO:0005096">
    <property type="term" value="F:GTPase activator activity"/>
    <property type="evidence" value="ECO:0007669"/>
    <property type="project" value="TreeGrafter"/>
</dbReference>
<reference evidence="6" key="1">
    <citation type="submission" date="2022-07" db="EMBL/GenBank/DDBJ databases">
        <title>The genome of Lyophyllum shimeji provides insight into the initial evolution of ectomycorrhizal fungal genome.</title>
        <authorList>
            <person name="Kobayashi Y."/>
            <person name="Shibata T."/>
            <person name="Hirakawa H."/>
            <person name="Shigenobu S."/>
            <person name="Nishiyama T."/>
            <person name="Yamada A."/>
            <person name="Hasebe M."/>
            <person name="Kawaguchi M."/>
        </authorList>
    </citation>
    <scope>NUCLEOTIDE SEQUENCE</scope>
    <source>
        <strain evidence="6">AT787</strain>
    </source>
</reference>
<dbReference type="PANTHER" id="PTHR10241">
    <property type="entry name" value="LETHAL 2 GIANT LARVAE PROTEIN"/>
    <property type="match status" value="1"/>
</dbReference>